<accession>A0ABW7FL40</accession>
<organism evidence="4 5">
    <name type="scientific">Pelomonas margarita</name>
    <dbReference type="NCBI Taxonomy" id="3299031"/>
    <lineage>
        <taxon>Bacteria</taxon>
        <taxon>Pseudomonadati</taxon>
        <taxon>Pseudomonadota</taxon>
        <taxon>Betaproteobacteria</taxon>
        <taxon>Burkholderiales</taxon>
        <taxon>Sphaerotilaceae</taxon>
        <taxon>Roseateles</taxon>
    </lineage>
</organism>
<protein>
    <submittedName>
        <fullName evidence="4">Energy transducer TonB</fullName>
    </submittedName>
</protein>
<feature type="compositionally biased region" description="Low complexity" evidence="1">
    <location>
        <begin position="103"/>
        <end position="130"/>
    </location>
</feature>
<dbReference type="RefSeq" id="WP_394398900.1">
    <property type="nucleotide sequence ID" value="NZ_JBIGHW010000008.1"/>
</dbReference>
<evidence type="ECO:0000256" key="2">
    <source>
        <dbReference type="SAM" id="SignalP"/>
    </source>
</evidence>
<evidence type="ECO:0000256" key="1">
    <source>
        <dbReference type="SAM" id="MobiDB-lite"/>
    </source>
</evidence>
<dbReference type="Gene3D" id="3.30.2420.10">
    <property type="entry name" value="TonB"/>
    <property type="match status" value="1"/>
</dbReference>
<dbReference type="SUPFAM" id="SSF74653">
    <property type="entry name" value="TolA/TonB C-terminal domain"/>
    <property type="match status" value="1"/>
</dbReference>
<name>A0ABW7FL40_9BURK</name>
<feature type="signal peptide" evidence="2">
    <location>
        <begin position="1"/>
        <end position="24"/>
    </location>
</feature>
<feature type="domain" description="TonB C-terminal" evidence="3">
    <location>
        <begin position="169"/>
        <end position="219"/>
    </location>
</feature>
<reference evidence="4 5" key="1">
    <citation type="submission" date="2024-08" db="EMBL/GenBank/DDBJ databases">
        <authorList>
            <person name="Lu H."/>
        </authorList>
    </citation>
    <scope>NUCLEOTIDE SEQUENCE [LARGE SCALE GENOMIC DNA]</scope>
    <source>
        <strain evidence="4 5">LKC17W</strain>
    </source>
</reference>
<comment type="caution">
    <text evidence="4">The sequence shown here is derived from an EMBL/GenBank/DDBJ whole genome shotgun (WGS) entry which is preliminary data.</text>
</comment>
<feature type="compositionally biased region" description="Pro residues" evidence="1">
    <location>
        <begin position="91"/>
        <end position="102"/>
    </location>
</feature>
<evidence type="ECO:0000313" key="4">
    <source>
        <dbReference type="EMBL" id="MFG6442045.1"/>
    </source>
</evidence>
<keyword evidence="5" id="KW-1185">Reference proteome</keyword>
<proteinExistence type="predicted"/>
<gene>
    <name evidence="4" type="ORF">ACG0Z3_15275</name>
</gene>
<evidence type="ECO:0000259" key="3">
    <source>
        <dbReference type="Pfam" id="PF03544"/>
    </source>
</evidence>
<feature type="region of interest" description="Disordered" evidence="1">
    <location>
        <begin position="86"/>
        <end position="138"/>
    </location>
</feature>
<dbReference type="InterPro" id="IPR037682">
    <property type="entry name" value="TonB_C"/>
</dbReference>
<evidence type="ECO:0000313" key="5">
    <source>
        <dbReference type="Proteomes" id="UP001606301"/>
    </source>
</evidence>
<feature type="chain" id="PRO_5045695097" evidence="2">
    <location>
        <begin position="25"/>
        <end position="226"/>
    </location>
</feature>
<keyword evidence="2" id="KW-0732">Signal</keyword>
<feature type="region of interest" description="Disordered" evidence="1">
    <location>
        <begin position="51"/>
        <end position="73"/>
    </location>
</feature>
<sequence length="226" mass="23464">MPDIAQRPRLLAALSLALPLLAAAQTAPPPQVPERALRDAERVLNIIKFHAVRPRPADKPRRPASTASTRPAEVVAPTAAIAVAAAASTPQPTPAAEPPPPASIVAATLPEPQAPAAAPVATAATAAPPAVDDDDAPDEPEEVALQLRHFVAPVLTPSVQAMLGAGARRVAVRFTVATDGTVTKAQAAADVPPRLARPATEAVLQWQFEPLPQPRTVDVELALRRE</sequence>
<dbReference type="Proteomes" id="UP001606301">
    <property type="component" value="Unassembled WGS sequence"/>
</dbReference>
<dbReference type="Pfam" id="PF03544">
    <property type="entry name" value="TonB_C"/>
    <property type="match status" value="1"/>
</dbReference>
<dbReference type="EMBL" id="JBIGHW010000008">
    <property type="protein sequence ID" value="MFG6442045.1"/>
    <property type="molecule type" value="Genomic_DNA"/>
</dbReference>